<evidence type="ECO:0000256" key="5">
    <source>
        <dbReference type="ARBA" id="ARBA00023212"/>
    </source>
</evidence>
<comment type="similarity">
    <text evidence="2">Belongs to the TPX2 family.</text>
</comment>
<reference evidence="9" key="1">
    <citation type="journal article" date="2021" name="Nat. Commun.">
        <title>Genomic analyses provide insights into spinach domestication and the genetic basis of agronomic traits.</title>
        <authorList>
            <person name="Cai X."/>
            <person name="Sun X."/>
            <person name="Xu C."/>
            <person name="Sun H."/>
            <person name="Wang X."/>
            <person name="Ge C."/>
            <person name="Zhang Z."/>
            <person name="Wang Q."/>
            <person name="Fei Z."/>
            <person name="Jiao C."/>
            <person name="Wang Q."/>
        </authorList>
    </citation>
    <scope>NUCLEOTIDE SEQUENCE [LARGE SCALE GENOMIC DNA]</scope>
    <source>
        <strain evidence="9">cv. Varoflay</strain>
    </source>
</reference>
<dbReference type="AlphaFoldDB" id="A0A9R0J0T1"/>
<evidence type="ECO:0000256" key="4">
    <source>
        <dbReference type="ARBA" id="ARBA00022701"/>
    </source>
</evidence>
<proteinExistence type="inferred from homology"/>
<dbReference type="GO" id="GO:0008017">
    <property type="term" value="F:microtubule binding"/>
    <property type="evidence" value="ECO:0007669"/>
    <property type="project" value="InterPro"/>
</dbReference>
<gene>
    <name evidence="10" type="primary">LOC110798355</name>
</gene>
<evidence type="ECO:0000259" key="8">
    <source>
        <dbReference type="Pfam" id="PF06886"/>
    </source>
</evidence>
<dbReference type="GeneID" id="110798355"/>
<feature type="compositionally biased region" description="Polar residues" evidence="7">
    <location>
        <begin position="307"/>
        <end position="321"/>
    </location>
</feature>
<dbReference type="Pfam" id="PF06886">
    <property type="entry name" value="TPX2"/>
    <property type="match status" value="1"/>
</dbReference>
<dbReference type="KEGG" id="soe:110798355"/>
<keyword evidence="3" id="KW-0963">Cytoplasm</keyword>
<evidence type="ECO:0000256" key="1">
    <source>
        <dbReference type="ARBA" id="ARBA00004245"/>
    </source>
</evidence>
<sequence length="358" mass="40092">MILGKQRSVMGREVTGVRIEQNKSPFARVQPKVSADSDQEENPKSPEGNTELKDCEVKECTSEVPRAEKNCEKQEVLANKSANLDTEKLEMKSPIAVDQKLSSTDKATGAVAAGNFRMKNTPQKPTNVDKQVWESPKAVETPVSPSPSNSKSPSSSRKSQPTTPFLGRKPFDDEDNWSVASSARTTRSRTTVGVAPTFTCTERLEKRREYYAKLEEKRKALEAEKLEYEARTKEDEEAAVKQLRKNMMFRANPVPNFYYEKPPPKRELKKLPTTRAVSPKFGRRKSCSDAFSSPSEDKSNLRASRRSLGSQRESSTPISSSLKKKDPLVKSRLKQVKETTKITSKMTEKSNPDIAVLS</sequence>
<feature type="compositionally biased region" description="Basic and acidic residues" evidence="7">
    <location>
        <begin position="323"/>
        <end position="351"/>
    </location>
</feature>
<dbReference type="InterPro" id="IPR044806">
    <property type="entry name" value="WVD2/WDL1-4"/>
</dbReference>
<comment type="subcellular location">
    <subcellularLocation>
        <location evidence="1">Cytoplasm</location>
        <location evidence="1">Cytoskeleton</location>
    </subcellularLocation>
</comment>
<feature type="compositionally biased region" description="Low complexity" evidence="7">
    <location>
        <begin position="141"/>
        <end position="164"/>
    </location>
</feature>
<dbReference type="RefSeq" id="XP_021859227.1">
    <property type="nucleotide sequence ID" value="XM_022003535.2"/>
</dbReference>
<feature type="region of interest" description="Disordered" evidence="7">
    <location>
        <begin position="79"/>
        <end position="190"/>
    </location>
</feature>
<feature type="compositionally biased region" description="Polar residues" evidence="7">
    <location>
        <begin position="118"/>
        <end position="129"/>
    </location>
</feature>
<feature type="domain" description="TPX2 C-terminal" evidence="8">
    <location>
        <begin position="197"/>
        <end position="269"/>
    </location>
</feature>
<accession>A0A9R0J0T1</accession>
<feature type="region of interest" description="Disordered" evidence="7">
    <location>
        <begin position="254"/>
        <end position="358"/>
    </location>
</feature>
<dbReference type="Proteomes" id="UP000813463">
    <property type="component" value="Chromosome 4"/>
</dbReference>
<dbReference type="GO" id="GO:0005874">
    <property type="term" value="C:microtubule"/>
    <property type="evidence" value="ECO:0007669"/>
    <property type="project" value="UniProtKB-KW"/>
</dbReference>
<organism evidence="9 10">
    <name type="scientific">Spinacia oleracea</name>
    <name type="common">Spinach</name>
    <dbReference type="NCBI Taxonomy" id="3562"/>
    <lineage>
        <taxon>Eukaryota</taxon>
        <taxon>Viridiplantae</taxon>
        <taxon>Streptophyta</taxon>
        <taxon>Embryophyta</taxon>
        <taxon>Tracheophyta</taxon>
        <taxon>Spermatophyta</taxon>
        <taxon>Magnoliopsida</taxon>
        <taxon>eudicotyledons</taxon>
        <taxon>Gunneridae</taxon>
        <taxon>Pentapetalae</taxon>
        <taxon>Caryophyllales</taxon>
        <taxon>Chenopodiaceae</taxon>
        <taxon>Chenopodioideae</taxon>
        <taxon>Anserineae</taxon>
        <taxon>Spinacia</taxon>
    </lineage>
</organism>
<evidence type="ECO:0000256" key="7">
    <source>
        <dbReference type="SAM" id="MobiDB-lite"/>
    </source>
</evidence>
<evidence type="ECO:0000256" key="3">
    <source>
        <dbReference type="ARBA" id="ARBA00022490"/>
    </source>
</evidence>
<evidence type="ECO:0000313" key="9">
    <source>
        <dbReference type="Proteomes" id="UP000813463"/>
    </source>
</evidence>
<feature type="region of interest" description="Disordered" evidence="7">
    <location>
        <begin position="1"/>
        <end position="52"/>
    </location>
</feature>
<name>A0A9R0J0T1_SPIOL</name>
<keyword evidence="6" id="KW-0175">Coiled coil</keyword>
<feature type="compositionally biased region" description="Low complexity" evidence="7">
    <location>
        <begin position="178"/>
        <end position="190"/>
    </location>
</feature>
<keyword evidence="5" id="KW-0206">Cytoskeleton</keyword>
<evidence type="ECO:0000256" key="6">
    <source>
        <dbReference type="SAM" id="Coils"/>
    </source>
</evidence>
<keyword evidence="4" id="KW-0493">Microtubule</keyword>
<dbReference type="InterPro" id="IPR027329">
    <property type="entry name" value="TPX2_C"/>
</dbReference>
<feature type="coiled-coil region" evidence="6">
    <location>
        <begin position="204"/>
        <end position="238"/>
    </location>
</feature>
<keyword evidence="9" id="KW-1185">Reference proteome</keyword>
<dbReference type="PANTHER" id="PTHR46372:SF6">
    <property type="entry name" value="PROTEIN WVD2-LIKE 1"/>
    <property type="match status" value="1"/>
</dbReference>
<dbReference type="GO" id="GO:0000226">
    <property type="term" value="P:microtubule cytoskeleton organization"/>
    <property type="evidence" value="ECO:0007669"/>
    <property type="project" value="InterPro"/>
</dbReference>
<evidence type="ECO:0000256" key="2">
    <source>
        <dbReference type="ARBA" id="ARBA00005885"/>
    </source>
</evidence>
<evidence type="ECO:0000313" key="10">
    <source>
        <dbReference type="RefSeq" id="XP_021859227.1"/>
    </source>
</evidence>
<protein>
    <submittedName>
        <fullName evidence="10">Protein WVD2-like 1 isoform X1</fullName>
    </submittedName>
</protein>
<reference evidence="10" key="2">
    <citation type="submission" date="2025-08" db="UniProtKB">
        <authorList>
            <consortium name="RefSeq"/>
        </authorList>
    </citation>
    <scope>IDENTIFICATION</scope>
    <source>
        <tissue evidence="10">Leaf</tissue>
    </source>
</reference>
<dbReference type="OrthoDB" id="1925970at2759"/>
<dbReference type="PANTHER" id="PTHR46372">
    <property type="entry name" value="PROTEIN WVD2-LIKE 3"/>
    <property type="match status" value="1"/>
</dbReference>